<gene>
    <name evidence="4" type="ORF">UC3_03500</name>
</gene>
<dbReference type="eggNOG" id="COG1051">
    <property type="taxonomic scope" value="Bacteria"/>
</dbReference>
<dbReference type="PANTHER" id="PTHR43046:SF14">
    <property type="entry name" value="MUTT_NUDIX FAMILY PROTEIN"/>
    <property type="match status" value="1"/>
</dbReference>
<dbReference type="InterPro" id="IPR015797">
    <property type="entry name" value="NUDIX_hydrolase-like_dom_sf"/>
</dbReference>
<evidence type="ECO:0000256" key="2">
    <source>
        <dbReference type="ARBA" id="ARBA00022801"/>
    </source>
</evidence>
<dbReference type="InterPro" id="IPR020084">
    <property type="entry name" value="NUDIX_hydrolase_CS"/>
</dbReference>
<dbReference type="PANTHER" id="PTHR43046">
    <property type="entry name" value="GDP-MANNOSE MANNOSYL HYDROLASE"/>
    <property type="match status" value="1"/>
</dbReference>
<evidence type="ECO:0000313" key="5">
    <source>
        <dbReference type="Proteomes" id="UP000013785"/>
    </source>
</evidence>
<evidence type="ECO:0000313" key="4">
    <source>
        <dbReference type="EMBL" id="EOL41169.1"/>
    </source>
</evidence>
<dbReference type="PATRIC" id="fig|1158610.3.peg.3497"/>
<dbReference type="STRING" id="154621.RV11_GL001796"/>
<comment type="cofactor">
    <cofactor evidence="1">
        <name>Mg(2+)</name>
        <dbReference type="ChEBI" id="CHEBI:18420"/>
    </cofactor>
</comment>
<organism evidence="4 5">
    <name type="scientific">Enterococcus phoeniculicola ATCC BAA-412</name>
    <dbReference type="NCBI Taxonomy" id="1158610"/>
    <lineage>
        <taxon>Bacteria</taxon>
        <taxon>Bacillati</taxon>
        <taxon>Bacillota</taxon>
        <taxon>Bacilli</taxon>
        <taxon>Lactobacillales</taxon>
        <taxon>Enterococcaceae</taxon>
        <taxon>Enterococcus</taxon>
    </lineage>
</organism>
<reference evidence="4 5" key="1">
    <citation type="submission" date="2013-02" db="EMBL/GenBank/DDBJ databases">
        <title>The Genome Sequence of Enterococcus phoeniculicola BAA-412.</title>
        <authorList>
            <consortium name="The Broad Institute Genome Sequencing Platform"/>
            <consortium name="The Broad Institute Genome Sequencing Center for Infectious Disease"/>
            <person name="Earl A.M."/>
            <person name="Gilmore M.S."/>
            <person name="Lebreton F."/>
            <person name="Walker B."/>
            <person name="Young S.K."/>
            <person name="Zeng Q."/>
            <person name="Gargeya S."/>
            <person name="Fitzgerald M."/>
            <person name="Haas B."/>
            <person name="Abouelleil A."/>
            <person name="Alvarado L."/>
            <person name="Arachchi H.M."/>
            <person name="Berlin A.M."/>
            <person name="Chapman S.B."/>
            <person name="Dewar J."/>
            <person name="Goldberg J."/>
            <person name="Griggs A."/>
            <person name="Gujja S."/>
            <person name="Hansen M."/>
            <person name="Howarth C."/>
            <person name="Imamovic A."/>
            <person name="Larimer J."/>
            <person name="McCowan C."/>
            <person name="Murphy C."/>
            <person name="Neiman D."/>
            <person name="Pearson M."/>
            <person name="Priest M."/>
            <person name="Roberts A."/>
            <person name="Saif S."/>
            <person name="Shea T."/>
            <person name="Sisk P."/>
            <person name="Sykes S."/>
            <person name="Wortman J."/>
            <person name="Nusbaum C."/>
            <person name="Birren B."/>
        </authorList>
    </citation>
    <scope>NUCLEOTIDE SEQUENCE [LARGE SCALE GENOMIC DNA]</scope>
    <source>
        <strain evidence="4 5">ATCC BAA-412</strain>
    </source>
</reference>
<dbReference type="HOGENOM" id="CLU_037162_18_6_9"/>
<dbReference type="AlphaFoldDB" id="R3TIA6"/>
<dbReference type="Proteomes" id="UP000013785">
    <property type="component" value="Unassembled WGS sequence"/>
</dbReference>
<dbReference type="PROSITE" id="PS00893">
    <property type="entry name" value="NUDIX_BOX"/>
    <property type="match status" value="1"/>
</dbReference>
<dbReference type="SUPFAM" id="SSF55811">
    <property type="entry name" value="Nudix"/>
    <property type="match status" value="1"/>
</dbReference>
<dbReference type="Pfam" id="PF00293">
    <property type="entry name" value="NUDIX"/>
    <property type="match status" value="1"/>
</dbReference>
<dbReference type="CDD" id="cd04688">
    <property type="entry name" value="NUDIX_Hydrolase"/>
    <property type="match status" value="1"/>
</dbReference>
<dbReference type="EMBL" id="AJAT01000022">
    <property type="protein sequence ID" value="EOL41169.1"/>
    <property type="molecule type" value="Genomic_DNA"/>
</dbReference>
<dbReference type="RefSeq" id="WP_010770130.1">
    <property type="nucleotide sequence ID" value="NZ_ASWE01000001.1"/>
</dbReference>
<evidence type="ECO:0000256" key="1">
    <source>
        <dbReference type="ARBA" id="ARBA00001946"/>
    </source>
</evidence>
<evidence type="ECO:0000259" key="3">
    <source>
        <dbReference type="Pfam" id="PF00293"/>
    </source>
</evidence>
<accession>R3TIA6</accession>
<dbReference type="Gene3D" id="3.90.79.10">
    <property type="entry name" value="Nucleoside Triphosphate Pyrophosphohydrolase"/>
    <property type="match status" value="1"/>
</dbReference>
<comment type="caution">
    <text evidence="4">The sequence shown here is derived from an EMBL/GenBank/DDBJ whole genome shotgun (WGS) entry which is preliminary data.</text>
</comment>
<proteinExistence type="predicted"/>
<sequence length="151" mass="18105">MQDLSILMEQGLLNVRTSALVKCGEHYLIHKEVQDDFWCLVGGRVKFGEDSWLAVKREFLEELDYEIVQPQNLIFHVEQFFSHENINYHELNYGYFIELDTQEIESQIRQEEGKTFIYEWKTAEEIQELTLYPEIAAEMIHNQKFEFQHVI</sequence>
<dbReference type="InterPro" id="IPR000086">
    <property type="entry name" value="NUDIX_hydrolase_dom"/>
</dbReference>
<dbReference type="GO" id="GO:0016787">
    <property type="term" value="F:hydrolase activity"/>
    <property type="evidence" value="ECO:0007669"/>
    <property type="project" value="UniProtKB-KW"/>
</dbReference>
<dbReference type="OrthoDB" id="9008185at2"/>
<name>R3TIA6_9ENTE</name>
<keyword evidence="2" id="KW-0378">Hydrolase</keyword>
<protein>
    <recommendedName>
        <fullName evidence="3">Nudix hydrolase domain-containing protein</fullName>
    </recommendedName>
</protein>
<keyword evidence="5" id="KW-1185">Reference proteome</keyword>
<feature type="domain" description="Nudix hydrolase" evidence="3">
    <location>
        <begin position="31"/>
        <end position="141"/>
    </location>
</feature>